<evidence type="ECO:0000313" key="1">
    <source>
        <dbReference type="EMBL" id="JAH85706.1"/>
    </source>
</evidence>
<accession>A0A0E9W5U3</accession>
<protein>
    <submittedName>
        <fullName evidence="1">Uncharacterized protein</fullName>
    </submittedName>
</protein>
<dbReference type="AlphaFoldDB" id="A0A0E9W5U3"/>
<reference evidence="1" key="2">
    <citation type="journal article" date="2015" name="Fish Shellfish Immunol.">
        <title>Early steps in the European eel (Anguilla anguilla)-Vibrio vulnificus interaction in the gills: Role of the RtxA13 toxin.</title>
        <authorList>
            <person name="Callol A."/>
            <person name="Pajuelo D."/>
            <person name="Ebbesson L."/>
            <person name="Teles M."/>
            <person name="MacKenzie S."/>
            <person name="Amaro C."/>
        </authorList>
    </citation>
    <scope>NUCLEOTIDE SEQUENCE</scope>
</reference>
<proteinExistence type="predicted"/>
<name>A0A0E9W5U3_ANGAN</name>
<dbReference type="EMBL" id="GBXM01022871">
    <property type="protein sequence ID" value="JAH85706.1"/>
    <property type="molecule type" value="Transcribed_RNA"/>
</dbReference>
<reference evidence="1" key="1">
    <citation type="submission" date="2014-11" db="EMBL/GenBank/DDBJ databases">
        <authorList>
            <person name="Amaro Gonzalez C."/>
        </authorList>
    </citation>
    <scope>NUCLEOTIDE SEQUENCE</scope>
</reference>
<organism evidence="1">
    <name type="scientific">Anguilla anguilla</name>
    <name type="common">European freshwater eel</name>
    <name type="synonym">Muraena anguilla</name>
    <dbReference type="NCBI Taxonomy" id="7936"/>
    <lineage>
        <taxon>Eukaryota</taxon>
        <taxon>Metazoa</taxon>
        <taxon>Chordata</taxon>
        <taxon>Craniata</taxon>
        <taxon>Vertebrata</taxon>
        <taxon>Euteleostomi</taxon>
        <taxon>Actinopterygii</taxon>
        <taxon>Neopterygii</taxon>
        <taxon>Teleostei</taxon>
        <taxon>Anguilliformes</taxon>
        <taxon>Anguillidae</taxon>
        <taxon>Anguilla</taxon>
    </lineage>
</organism>
<sequence length="22" mass="2579">MSLQKNRKFDSGHSMMYCVCNV</sequence>